<dbReference type="PANTHER" id="PTHR30305">
    <property type="entry name" value="PROTEIN YJDM-RELATED"/>
    <property type="match status" value="1"/>
</dbReference>
<dbReference type="Pfam" id="PF03831">
    <property type="entry name" value="YjdM"/>
    <property type="match status" value="1"/>
</dbReference>
<dbReference type="PANTHER" id="PTHR30305:SF3">
    <property type="entry name" value="PROTEIN YJDM"/>
    <property type="match status" value="1"/>
</dbReference>
<feature type="domain" description="Protein YjdM N-terminal" evidence="3">
    <location>
        <begin position="3"/>
        <end position="31"/>
    </location>
</feature>
<feature type="domain" description="Protein YjdM C-terminal" evidence="2">
    <location>
        <begin position="43"/>
        <end position="111"/>
    </location>
</feature>
<name>A0A0C5WSP7_9GAMM</name>
<dbReference type="InterPro" id="IPR013987">
    <property type="entry name" value="YjdM_N"/>
</dbReference>
<evidence type="ECO:0000256" key="1">
    <source>
        <dbReference type="ARBA" id="ARBA00009248"/>
    </source>
</evidence>
<reference evidence="4 5" key="1">
    <citation type="submission" date="2013-05" db="EMBL/GenBank/DDBJ databases">
        <title>Complete genome sequence of the lipase-producing bacterium Photobacterium gaetbulicola Gung47.</title>
        <authorList>
            <person name="Kim Y.-O."/>
        </authorList>
    </citation>
    <scope>NUCLEOTIDE SEQUENCE [LARGE SCALE GENOMIC DNA]</scope>
    <source>
        <strain evidence="4 5">Gung47</strain>
    </source>
</reference>
<dbReference type="NCBIfam" id="TIGR00686">
    <property type="entry name" value="phnA"/>
    <property type="match status" value="1"/>
</dbReference>
<dbReference type="HOGENOM" id="CLU_134486_0_1_6"/>
<dbReference type="AlphaFoldDB" id="A0A0C5WSP7"/>
<dbReference type="InterPro" id="IPR004624">
    <property type="entry name" value="YjdM"/>
</dbReference>
<comment type="similarity">
    <text evidence="1">Belongs to the YjdM family.</text>
</comment>
<dbReference type="KEGG" id="pgb:H744_2c1416"/>
<organism evidence="4 5">
    <name type="scientific">Photobacterium gaetbulicola Gung47</name>
    <dbReference type="NCBI Taxonomy" id="658445"/>
    <lineage>
        <taxon>Bacteria</taxon>
        <taxon>Pseudomonadati</taxon>
        <taxon>Pseudomonadota</taxon>
        <taxon>Gammaproteobacteria</taxon>
        <taxon>Vibrionales</taxon>
        <taxon>Vibrionaceae</taxon>
        <taxon>Photobacterium</taxon>
    </lineage>
</organism>
<dbReference type="InterPro" id="IPR013988">
    <property type="entry name" value="YjdM_C"/>
</dbReference>
<keyword evidence="5" id="KW-1185">Reference proteome</keyword>
<dbReference type="Gene3D" id="2.20.25.10">
    <property type="match status" value="1"/>
</dbReference>
<dbReference type="Proteomes" id="UP000032303">
    <property type="component" value="Chromosome 2"/>
</dbReference>
<dbReference type="Gene3D" id="2.30.30.40">
    <property type="entry name" value="SH3 Domains"/>
    <property type="match status" value="1"/>
</dbReference>
<protein>
    <submittedName>
        <fullName evidence="4">Alkylphosphonate utilization operon protein</fullName>
    </submittedName>
</protein>
<sequence>MSFPPCPVCNSEFVYPDQNQLICPECAHEWNPSEPSGEEEFTVKDANGTLLAEGDKITLAKDLKVKGSSMVMKIGTKAVIRRIVEGKDHQLDCKVDGAGEMMVTAKFVKKA</sequence>
<dbReference type="SUPFAM" id="SSF82057">
    <property type="entry name" value="Prokaryotic SH3-related domain"/>
    <property type="match status" value="1"/>
</dbReference>
<accession>A0A0C5WSP7</accession>
<proteinExistence type="inferred from homology"/>
<evidence type="ECO:0000313" key="5">
    <source>
        <dbReference type="Proteomes" id="UP000032303"/>
    </source>
</evidence>
<evidence type="ECO:0000259" key="3">
    <source>
        <dbReference type="Pfam" id="PF08274"/>
    </source>
</evidence>
<dbReference type="EMBL" id="CP005974">
    <property type="protein sequence ID" value="AJR08094.1"/>
    <property type="molecule type" value="Genomic_DNA"/>
</dbReference>
<dbReference type="OrthoDB" id="9810131at2"/>
<evidence type="ECO:0000259" key="2">
    <source>
        <dbReference type="Pfam" id="PF03831"/>
    </source>
</evidence>
<dbReference type="PATRIC" id="fig|658445.3.peg.3324"/>
<dbReference type="SUPFAM" id="SSF57783">
    <property type="entry name" value="Zinc beta-ribbon"/>
    <property type="match status" value="1"/>
</dbReference>
<gene>
    <name evidence="4" type="ORF">H744_2c1416</name>
</gene>
<dbReference type="STRING" id="658445.H744_2c1416"/>
<dbReference type="Pfam" id="PF08274">
    <property type="entry name" value="Zn_Ribbon_YjdM"/>
    <property type="match status" value="1"/>
</dbReference>
<evidence type="ECO:0000313" key="4">
    <source>
        <dbReference type="EMBL" id="AJR08094.1"/>
    </source>
</evidence>